<dbReference type="GO" id="GO:0005856">
    <property type="term" value="C:cytoskeleton"/>
    <property type="evidence" value="ECO:0007669"/>
    <property type="project" value="UniProtKB-SubCell"/>
</dbReference>
<accession>A0A915IVD9</accession>
<evidence type="ECO:0000313" key="4">
    <source>
        <dbReference type="Proteomes" id="UP000887565"/>
    </source>
</evidence>
<dbReference type="InterPro" id="IPR032675">
    <property type="entry name" value="LRR_dom_sf"/>
</dbReference>
<proteinExistence type="predicted"/>
<evidence type="ECO:0000256" key="1">
    <source>
        <dbReference type="ARBA" id="ARBA00004245"/>
    </source>
</evidence>
<dbReference type="WBParaSite" id="nRc.2.0.1.t18033-RA">
    <property type="protein sequence ID" value="nRc.2.0.1.t18033-RA"/>
    <property type="gene ID" value="nRc.2.0.1.g18033"/>
</dbReference>
<dbReference type="PANTHER" id="PTHR10901:SF6">
    <property type="entry name" value="TROPOMODULIN, ISOFORM N"/>
    <property type="match status" value="1"/>
</dbReference>
<evidence type="ECO:0000313" key="5">
    <source>
        <dbReference type="WBParaSite" id="nRc.2.0.1.t18033-RA"/>
    </source>
</evidence>
<name>A0A915IVD9_ROMCU</name>
<organism evidence="4 5">
    <name type="scientific">Romanomermis culicivorax</name>
    <name type="common">Nematode worm</name>
    <dbReference type="NCBI Taxonomy" id="13658"/>
    <lineage>
        <taxon>Eukaryota</taxon>
        <taxon>Metazoa</taxon>
        <taxon>Ecdysozoa</taxon>
        <taxon>Nematoda</taxon>
        <taxon>Enoplea</taxon>
        <taxon>Dorylaimia</taxon>
        <taxon>Mermithida</taxon>
        <taxon>Mermithoidea</taxon>
        <taxon>Mermithidae</taxon>
        <taxon>Romanomermis</taxon>
    </lineage>
</organism>
<reference evidence="5" key="1">
    <citation type="submission" date="2022-11" db="UniProtKB">
        <authorList>
            <consortium name="WormBaseParasite"/>
        </authorList>
    </citation>
    <scope>IDENTIFICATION</scope>
</reference>
<dbReference type="Pfam" id="PF03250">
    <property type="entry name" value="Tropomodulin"/>
    <property type="match status" value="1"/>
</dbReference>
<dbReference type="InterPro" id="IPR004934">
    <property type="entry name" value="TMOD"/>
</dbReference>
<dbReference type="GO" id="GO:0030016">
    <property type="term" value="C:myofibril"/>
    <property type="evidence" value="ECO:0007669"/>
    <property type="project" value="TreeGrafter"/>
</dbReference>
<dbReference type="GO" id="GO:0051694">
    <property type="term" value="P:pointed-end actin filament capping"/>
    <property type="evidence" value="ECO:0007669"/>
    <property type="project" value="InterPro"/>
</dbReference>
<keyword evidence="2" id="KW-0963">Cytoplasm</keyword>
<protein>
    <submittedName>
        <fullName evidence="5">Tropomodulin</fullName>
    </submittedName>
</protein>
<dbReference type="GO" id="GO:0005523">
    <property type="term" value="F:tropomyosin binding"/>
    <property type="evidence" value="ECO:0007669"/>
    <property type="project" value="InterPro"/>
</dbReference>
<evidence type="ECO:0000256" key="3">
    <source>
        <dbReference type="ARBA" id="ARBA00023212"/>
    </source>
</evidence>
<dbReference type="GO" id="GO:0030239">
    <property type="term" value="P:myofibril assembly"/>
    <property type="evidence" value="ECO:0007669"/>
    <property type="project" value="TreeGrafter"/>
</dbReference>
<sequence length="322" mass="37150">MPPSQRCREQTKKQPTGPYKREYLKRFLEVQAKKQEDWKETVAFEAGTKRGRIWIPKETTSRDVESEDFDIELDDENIGPTLKGAREQDWIDLAGILGLHSLLNQTQYYNALAGKQQDPDDMSFTGIVKCMRPKKKPPEDEHNDTSLDDCVERLNNNDEKLTILNLNNLKEMLPRPKLKEILQAMCNNKHVKVFSLANTSCNDQDLEPLFDVLEKNDALRSLNIESNFLSGIFLAKLVGHLSNNKSLIELKAENQKSASLGYTTEMEITEHVEQNDNLLRLGLSLRFMDSRHRIDEALERNYELVRLRRKNSSSSEIDDDKN</sequence>
<dbReference type="SUPFAM" id="SSF52047">
    <property type="entry name" value="RNI-like"/>
    <property type="match status" value="1"/>
</dbReference>
<keyword evidence="4" id="KW-1185">Reference proteome</keyword>
<dbReference type="Gene3D" id="3.80.10.10">
    <property type="entry name" value="Ribonuclease Inhibitor"/>
    <property type="match status" value="1"/>
</dbReference>
<dbReference type="PANTHER" id="PTHR10901">
    <property type="entry name" value="TROPOMODULIN"/>
    <property type="match status" value="1"/>
</dbReference>
<comment type="subcellular location">
    <subcellularLocation>
        <location evidence="1">Cytoplasm</location>
        <location evidence="1">Cytoskeleton</location>
    </subcellularLocation>
</comment>
<dbReference type="Proteomes" id="UP000887565">
    <property type="component" value="Unplaced"/>
</dbReference>
<keyword evidence="3" id="KW-0206">Cytoskeleton</keyword>
<evidence type="ECO:0000256" key="2">
    <source>
        <dbReference type="ARBA" id="ARBA00022490"/>
    </source>
</evidence>
<dbReference type="OMA" id="HIMESAL"/>
<dbReference type="AlphaFoldDB" id="A0A915IVD9"/>
<dbReference type="GO" id="GO:0007015">
    <property type="term" value="P:actin filament organization"/>
    <property type="evidence" value="ECO:0007669"/>
    <property type="project" value="TreeGrafter"/>
</dbReference>